<dbReference type="PANTHER" id="PTHR43272">
    <property type="entry name" value="LONG-CHAIN-FATTY-ACID--COA LIGASE"/>
    <property type="match status" value="1"/>
</dbReference>
<dbReference type="Proteomes" id="UP000031518">
    <property type="component" value="Unassembled WGS sequence"/>
</dbReference>
<dbReference type="EMBL" id="CBXV010000008">
    <property type="protein sequence ID" value="CDM66871.1"/>
    <property type="molecule type" value="Genomic_DNA"/>
</dbReference>
<dbReference type="GO" id="GO:0016020">
    <property type="term" value="C:membrane"/>
    <property type="evidence" value="ECO:0007669"/>
    <property type="project" value="TreeGrafter"/>
</dbReference>
<proteinExistence type="predicted"/>
<dbReference type="InterPro" id="IPR042099">
    <property type="entry name" value="ANL_N_sf"/>
</dbReference>
<dbReference type="InterPro" id="IPR020459">
    <property type="entry name" value="AMP-binding"/>
</dbReference>
<keyword evidence="2" id="KW-0276">Fatty acid metabolism</keyword>
<dbReference type="CDD" id="cd05907">
    <property type="entry name" value="VL_LC_FACS_like"/>
    <property type="match status" value="1"/>
</dbReference>
<dbReference type="STRING" id="454194.PYK22_02910"/>
<keyword evidence="6" id="KW-1185">Reference proteome</keyword>
<dbReference type="PANTHER" id="PTHR43272:SF32">
    <property type="entry name" value="AMP-DEPENDENT SYNTHETASE_LIGASE DOMAIN-CONTAINING PROTEIN"/>
    <property type="match status" value="1"/>
</dbReference>
<dbReference type="AlphaFoldDB" id="A0A0B6X0K3"/>
<evidence type="ECO:0000313" key="5">
    <source>
        <dbReference type="EMBL" id="CDM66871.1"/>
    </source>
</evidence>
<gene>
    <name evidence="5" type="ORF">PYK22_02910</name>
</gene>
<dbReference type="InterPro" id="IPR000873">
    <property type="entry name" value="AMP-dep_synth/lig_dom"/>
</dbReference>
<keyword evidence="3" id="KW-0443">Lipid metabolism</keyword>
<dbReference type="GO" id="GO:0004467">
    <property type="term" value="F:long-chain fatty acid-CoA ligase activity"/>
    <property type="evidence" value="ECO:0007669"/>
    <property type="project" value="UniProtKB-EC"/>
</dbReference>
<dbReference type="Pfam" id="PF23562">
    <property type="entry name" value="AMP-binding_C_3"/>
    <property type="match status" value="1"/>
</dbReference>
<dbReference type="Gene3D" id="3.40.50.12780">
    <property type="entry name" value="N-terminal domain of ligase-like"/>
    <property type="match status" value="1"/>
</dbReference>
<evidence type="ECO:0000313" key="6">
    <source>
        <dbReference type="Proteomes" id="UP000031518"/>
    </source>
</evidence>
<evidence type="ECO:0000256" key="2">
    <source>
        <dbReference type="ARBA" id="ARBA00022832"/>
    </source>
</evidence>
<sequence length="632" mass="70609">MSSLMQSKIAQPVRTPLSPDEPATLVEVFERAARNVRKPDMLNYKRDGRWHAISTDEFIARAHRVAAGLRSLGIRRGDRVALLSENRPEWTITDAGCQFAGATDVPIYPTQAPAQVRYILDDAQARALFIQHRASFARIAEQVRACPTLERVIFFDPEGAREAGAMTLAELEERGRALLEERPHLVEESARAVRPDDLATLIYTSGTTGEPKGVMLTHMNLVSNLLDSCVELRLNERDVALSVLPLSHVFERLLMYVYVHFGVSVYYAESIEKLAENMREVRPTVMAAVPRLFEKMYARIRERAAAGGPIKAKLLDWAIEVGKEWAKRTLGGERVPFALALQHRLASRLVFSKWKEAVGGRLRYFVSGGAALPAELGYIFTGAGLTILQGYGLTETSPVISVCTLSANRIGTVGRPIRNVEVRIAADGEIEVRGPNVMRGYYNKPEETRAAFTEDGWFRTGDVGMLDRDGFLIITDRKKELFKTSGGKYIAPQPIEQKLKESPLVSQAVLVGDGRRFPAALIVPDWQKLRSFAAEKGMAVDQKTDEELAHDPRIVALVQREVDRLMQDFSQYERVKRIALLARELSIEGGELTPTLKIKRRVIDEKYRDVIERIYAEDGVHQTGGETTCSAP</sequence>
<name>A0A0B6X0K3_9BACT</name>
<protein>
    <submittedName>
        <fullName evidence="5">AMP-forming long-chain acyl-CoA synthetase</fullName>
        <ecNumber evidence="5">6.2.1.3</ecNumber>
    </submittedName>
</protein>
<reference evidence="5 6" key="2">
    <citation type="submission" date="2015-01" db="EMBL/GenBank/DDBJ databases">
        <title>Complete genome sequence of Pyrinomonas methylaliphatogenes type strain K22T.</title>
        <authorList>
            <person name="Lee K.C.Y."/>
            <person name="Power J.F."/>
            <person name="Dunfield P.F."/>
            <person name="Morgan X.C."/>
            <person name="Huttenhower C."/>
            <person name="Stott M.B."/>
        </authorList>
    </citation>
    <scope>NUCLEOTIDE SEQUENCE [LARGE SCALE GENOMIC DNA]</scope>
    <source>
        <strain evidence="5 6">K22</strain>
    </source>
</reference>
<dbReference type="EC" id="6.2.1.3" evidence="5"/>
<evidence type="ECO:0000259" key="4">
    <source>
        <dbReference type="Pfam" id="PF00501"/>
    </source>
</evidence>
<reference evidence="5 6" key="1">
    <citation type="submission" date="2013-12" db="EMBL/GenBank/DDBJ databases">
        <authorList>
            <person name="Stott M."/>
        </authorList>
    </citation>
    <scope>NUCLEOTIDE SEQUENCE [LARGE SCALE GENOMIC DNA]</scope>
    <source>
        <strain evidence="5 6">K22</strain>
    </source>
</reference>
<dbReference type="OrthoDB" id="9765680at2"/>
<organism evidence="5 6">
    <name type="scientific">Pyrinomonas methylaliphatogenes</name>
    <dbReference type="NCBI Taxonomy" id="454194"/>
    <lineage>
        <taxon>Bacteria</taxon>
        <taxon>Pseudomonadati</taxon>
        <taxon>Acidobacteriota</taxon>
        <taxon>Blastocatellia</taxon>
        <taxon>Blastocatellales</taxon>
        <taxon>Pyrinomonadaceae</taxon>
        <taxon>Pyrinomonas</taxon>
    </lineage>
</organism>
<dbReference type="Pfam" id="PF00501">
    <property type="entry name" value="AMP-binding"/>
    <property type="match status" value="1"/>
</dbReference>
<keyword evidence="1 5" id="KW-0436">Ligase</keyword>
<dbReference type="InterPro" id="IPR020845">
    <property type="entry name" value="AMP-binding_CS"/>
</dbReference>
<dbReference type="SUPFAM" id="SSF56801">
    <property type="entry name" value="Acetyl-CoA synthetase-like"/>
    <property type="match status" value="1"/>
</dbReference>
<evidence type="ECO:0000256" key="1">
    <source>
        <dbReference type="ARBA" id="ARBA00022598"/>
    </source>
</evidence>
<evidence type="ECO:0000256" key="3">
    <source>
        <dbReference type="ARBA" id="ARBA00023098"/>
    </source>
</evidence>
<dbReference type="PRINTS" id="PR00154">
    <property type="entry name" value="AMPBINDING"/>
</dbReference>
<accession>A0A0B6X0K3</accession>
<dbReference type="PROSITE" id="PS00455">
    <property type="entry name" value="AMP_BINDING"/>
    <property type="match status" value="1"/>
</dbReference>
<feature type="domain" description="AMP-dependent synthetase/ligase" evidence="4">
    <location>
        <begin position="32"/>
        <end position="442"/>
    </location>
</feature>